<dbReference type="EMBL" id="FNKP01000002">
    <property type="protein sequence ID" value="SDR18658.1"/>
    <property type="molecule type" value="Genomic_DNA"/>
</dbReference>
<sequence>MAWAIEQQDVRDSHARHVLLCLANYADNKGKAAFPSTATLTQDTGMSESTIRRKLDLLEEQGLIVKGNQAVVAAYIARGDRRPVCYDMSMKKRGVTETGRDERGVSEEGTGCQPASNGVSAESERGVTVTPNPSLTIHKPSINQKNKAAARPSSTRKNAPAKTSIPEDFAVSERVAAWAAEHGHKQIEVHLASFIGKCKAKGYVYASWDDAFMEAIRADWAGLAKSRNHSAGGRNDRSAAAAAIFPKQSQQSEVIDV</sequence>
<gene>
    <name evidence="2" type="ORF">SAMN05443245_3408</name>
</gene>
<dbReference type="InterPro" id="IPR036388">
    <property type="entry name" value="WH-like_DNA-bd_sf"/>
</dbReference>
<dbReference type="Pfam" id="PF13730">
    <property type="entry name" value="HTH_36"/>
    <property type="match status" value="1"/>
</dbReference>
<reference evidence="3" key="1">
    <citation type="submission" date="2016-10" db="EMBL/GenBank/DDBJ databases">
        <authorList>
            <person name="Varghese N."/>
        </authorList>
    </citation>
    <scope>NUCLEOTIDE SEQUENCE [LARGE SCALE GENOMIC DNA]</scope>
    <source>
        <strain evidence="3">GAS106B</strain>
    </source>
</reference>
<feature type="compositionally biased region" description="Basic and acidic residues" evidence="1">
    <location>
        <begin position="94"/>
        <end position="106"/>
    </location>
</feature>
<dbReference type="InterPro" id="IPR036390">
    <property type="entry name" value="WH_DNA-bd_sf"/>
</dbReference>
<evidence type="ECO:0000256" key="1">
    <source>
        <dbReference type="SAM" id="MobiDB-lite"/>
    </source>
</evidence>
<keyword evidence="3" id="KW-1185">Reference proteome</keyword>
<accession>A0A1H1H0M9</accession>
<organism evidence="2 3">
    <name type="scientific">Paraburkholderia fungorum</name>
    <dbReference type="NCBI Taxonomy" id="134537"/>
    <lineage>
        <taxon>Bacteria</taxon>
        <taxon>Pseudomonadati</taxon>
        <taxon>Pseudomonadota</taxon>
        <taxon>Betaproteobacteria</taxon>
        <taxon>Burkholderiales</taxon>
        <taxon>Burkholderiaceae</taxon>
        <taxon>Paraburkholderia</taxon>
    </lineage>
</organism>
<dbReference type="SUPFAM" id="SSF46785">
    <property type="entry name" value="Winged helix' DNA-binding domain"/>
    <property type="match status" value="1"/>
</dbReference>
<feature type="region of interest" description="Disordered" evidence="1">
    <location>
        <begin position="94"/>
        <end position="165"/>
    </location>
</feature>
<dbReference type="AlphaFoldDB" id="A0A1H1H0M9"/>
<evidence type="ECO:0000313" key="3">
    <source>
        <dbReference type="Proteomes" id="UP000183487"/>
    </source>
</evidence>
<evidence type="ECO:0000313" key="2">
    <source>
        <dbReference type="EMBL" id="SDR18658.1"/>
    </source>
</evidence>
<protein>
    <submittedName>
        <fullName evidence="2">Helix-turn-helix domain-containing protein</fullName>
    </submittedName>
</protein>
<dbReference type="Gene3D" id="1.10.10.10">
    <property type="entry name" value="Winged helix-like DNA-binding domain superfamily/Winged helix DNA-binding domain"/>
    <property type="match status" value="1"/>
</dbReference>
<name>A0A1H1H0M9_9BURK</name>
<proteinExistence type="predicted"/>
<feature type="compositionally biased region" description="Polar residues" evidence="1">
    <location>
        <begin position="129"/>
        <end position="157"/>
    </location>
</feature>
<dbReference type="Proteomes" id="UP000183487">
    <property type="component" value="Unassembled WGS sequence"/>
</dbReference>